<dbReference type="OrthoDB" id="9805017at2"/>
<feature type="region of interest" description="Disordered" evidence="1">
    <location>
        <begin position="1"/>
        <end position="28"/>
    </location>
</feature>
<proteinExistence type="predicted"/>
<dbReference type="Proteomes" id="UP000277236">
    <property type="component" value="Unassembled WGS sequence"/>
</dbReference>
<evidence type="ECO:0000313" key="3">
    <source>
        <dbReference type="Proteomes" id="UP000277236"/>
    </source>
</evidence>
<gene>
    <name evidence="2" type="ORF">ALQ04_01739</name>
</gene>
<evidence type="ECO:0000313" key="2">
    <source>
        <dbReference type="EMBL" id="RMQ44490.1"/>
    </source>
</evidence>
<dbReference type="Gene3D" id="2.80.10.50">
    <property type="match status" value="2"/>
</dbReference>
<dbReference type="RefSeq" id="WP_122316776.1">
    <property type="nucleotide sequence ID" value="NZ_RBRE01000059.1"/>
</dbReference>
<dbReference type="NCBIfam" id="TIGR02608">
    <property type="entry name" value="delta_60_rpt"/>
    <property type="match status" value="4"/>
</dbReference>
<reference evidence="2 3" key="1">
    <citation type="submission" date="2018-08" db="EMBL/GenBank/DDBJ databases">
        <title>Recombination of ecologically and evolutionarily significant loci maintains genetic cohesion in the Pseudomonas syringae species complex.</title>
        <authorList>
            <person name="Dillon M."/>
            <person name="Thakur S."/>
            <person name="Almeida R.N.D."/>
            <person name="Weir B.S."/>
            <person name="Guttman D.S."/>
        </authorList>
    </citation>
    <scope>NUCLEOTIDE SEQUENCE [LARGE SCALE GENOMIC DNA]</scope>
    <source>
        <strain evidence="2 3">ICMP 3353</strain>
    </source>
</reference>
<protein>
    <submittedName>
        <fullName evidence="2">Uncharacterized protein</fullName>
    </submittedName>
</protein>
<accession>A0A3M4LSU9</accession>
<dbReference type="AlphaFoldDB" id="A0A3M4LSU9"/>
<sequence length="440" mass="48713">MNTQSNSFKSGEIDPGFQPITVPNPQPGERDFSIDTLLRLSSGHFIAGCQDAVYYQIPCLVRINPDHSVDTTFGQDGYAFIDLSNEPLAENAGHLLDVYQLPDGGYLARLDTIATLKGQRLSCLVLACFTVDGQKDPNFGNDGIRLYPLPGPKPQWPEALRKLASPIPSPQLSRFPHERYHDLKVLSDGKLLILTTARELNENTHRPYVLRLTAEGELDPTFNSSGFMEPVGYMWFKPHRLLEQNNGMLVISGEYPGIPFIARFHENGTLDTTYGDNGYFTDLGPYAYTRWHTLLPDAAQNIVCVGQRGGPTFLQGRGVTVIGKLDVNGQRVPEFNQGQSVLIEPREAGDVVLSNFTAIVDQANRIVIGGRQLSPVTLLTGFMARLLQDGQADTSLGENGVLYYEDLQSLDYLLEEPGMGVYYSVVLTSISPQFIHRFLS</sequence>
<organism evidence="2 3">
    <name type="scientific">Pseudomonas cichorii</name>
    <dbReference type="NCBI Taxonomy" id="36746"/>
    <lineage>
        <taxon>Bacteria</taxon>
        <taxon>Pseudomonadati</taxon>
        <taxon>Pseudomonadota</taxon>
        <taxon>Gammaproteobacteria</taxon>
        <taxon>Pseudomonadales</taxon>
        <taxon>Pseudomonadaceae</taxon>
        <taxon>Pseudomonas</taxon>
    </lineage>
</organism>
<name>A0A3M4LSU9_PSECI</name>
<dbReference type="EMBL" id="RBRE01000059">
    <property type="protein sequence ID" value="RMQ44490.1"/>
    <property type="molecule type" value="Genomic_DNA"/>
</dbReference>
<dbReference type="Pfam" id="PF17164">
    <property type="entry name" value="DUF5122"/>
    <property type="match status" value="2"/>
</dbReference>
<evidence type="ECO:0000256" key="1">
    <source>
        <dbReference type="SAM" id="MobiDB-lite"/>
    </source>
</evidence>
<comment type="caution">
    <text evidence="2">The sequence shown here is derived from an EMBL/GenBank/DDBJ whole genome shotgun (WGS) entry which is preliminary data.</text>
</comment>
<dbReference type="InterPro" id="IPR013431">
    <property type="entry name" value="Delta_60_rpt"/>
</dbReference>